<dbReference type="FunFam" id="2.30.38.10:FF:000001">
    <property type="entry name" value="Non-ribosomal peptide synthetase PvdI"/>
    <property type="match status" value="1"/>
</dbReference>
<dbReference type="Pfam" id="PF13193">
    <property type="entry name" value="AMP-binding_C"/>
    <property type="match status" value="1"/>
</dbReference>
<dbReference type="FunFam" id="3.30.300.30:FF:000010">
    <property type="entry name" value="Enterobactin synthetase component F"/>
    <property type="match status" value="1"/>
</dbReference>
<dbReference type="Pfam" id="PF00668">
    <property type="entry name" value="Condensation"/>
    <property type="match status" value="2"/>
</dbReference>
<dbReference type="InterPro" id="IPR006162">
    <property type="entry name" value="Ppantetheine_attach_site"/>
</dbReference>
<dbReference type="CDD" id="cd19534">
    <property type="entry name" value="E_NRPS"/>
    <property type="match status" value="1"/>
</dbReference>
<dbReference type="PANTHER" id="PTHR45398">
    <property type="match status" value="1"/>
</dbReference>
<dbReference type="PROSITE" id="PS50075">
    <property type="entry name" value="CARRIER"/>
    <property type="match status" value="1"/>
</dbReference>
<sequence>MDPAYPTERIAFMLEDAQMKTVLTRQQFASSLPESAEPYFLLDREWERLAAYPTANLDRAIDRQHLAYMIYTSGSTGFPKGVQITHAGLLNLVFWHLQAYEISSHDRATQLAGVAFDASVWEIWPYLAAGASLHIPDEQTRLSPPELRDWMVQQEISISFLPTPLAERIIALPWPQECALRALLTGGDKLHSAPEAALPFRLINHYGPTESTVVATAGDVPAGFSERAPSIGKAISNTQVYILNRHLLPVPVGTPGELYIGGLSLARGYWQQPAMTAERFIADPFSQEAGARLYRTGDLVTYLPDGSIEFLSRLDDQVKVLGYRIELGEIESVLSQHATIQACTVIAREEAGVTHLVAYVVTAPQQGLHIEDLRQYLAARLLNYMVPSTFIELETLPLTANGKVDRRALQALDHSAEQKERTLIKPRTEVEAKLVELWQRVMGVEALSIHDNFFALGGDSIVSIQIVARAKQVGLQITPKMLFQHPTIAELAMVVMSTTAETIIESEQGIVTGELPLTPIQHWFFAQQLPQAQHYNQALILSTRERLDPELLEQTVSHIVQHHDALRMRYSEQATGWQQVNSAGETHEIVVIKDIAALSPDEQKVAIGATANEAQMSLNLQDGPLLRIVYFTLRSEQRDRILIIIHHLVIDGVSWRIFLEDFANVYEKLRNQHAVVLPAKTTSFRQWAQKLVEYAQTPDAKQELAYWLSAAQQDILPLPVDYAQAENTVASVQTISVSLSTEETQALLQQVPQAYHTQINDILLTTLLATLTQWTGQSKLLIDLEGHGREDILEHTDISRTIGWFTSIYPLLLDAQGKTELIEMLKVVKEQLRVLPQHGIGFGLLRYLCQDQQISEQLQALPQAEISFNYLGQFDQEFSEEALLAPAYEDSGMPVSPQGSRVHQLDISGSVGGGQLHLNWTYSTNIHRPETITTLAHNYLQILQNLIACCIEEHAGGFTPSDLPLAKLSQEQIDRVLGSERAIETVYPLSPLQQGLLFHSLYTLEEGDYLVQTNFTFRGDLQIEAFQRAWQQVIERYAILRTAFVWDGLDQPQQIVHTQIELPFVMHDWRGYSPAEQQQRLTELRQQDRRQGFILSQAPLLRLTLMRITDTDYEFLWSHHHMLLDGWSMPILLKDVFICYEAFTQQQLPQLERVYPYQNYIAWLVQQDLQQAETFWRQQLKGFETPLVLGVERRKQAQAPIIKNVNKAFQPNSPPLYKSWRVPAS</sequence>
<dbReference type="Pfam" id="PF00550">
    <property type="entry name" value="PP-binding"/>
    <property type="match status" value="1"/>
</dbReference>
<dbReference type="SUPFAM" id="SSF52777">
    <property type="entry name" value="CoA-dependent acyltransferases"/>
    <property type="match status" value="3"/>
</dbReference>
<name>A0A5J4KUM4_9CHLR</name>
<keyword evidence="4" id="KW-0597">Phosphoprotein</keyword>
<evidence type="ECO:0000313" key="8">
    <source>
        <dbReference type="Proteomes" id="UP000326912"/>
    </source>
</evidence>
<dbReference type="InterPro" id="IPR045851">
    <property type="entry name" value="AMP-bd_C_sf"/>
</dbReference>
<dbReference type="SUPFAM" id="SSF56801">
    <property type="entry name" value="Acetyl-CoA synthetase-like"/>
    <property type="match status" value="1"/>
</dbReference>
<dbReference type="Gene3D" id="1.10.1200.10">
    <property type="entry name" value="ACP-like"/>
    <property type="match status" value="1"/>
</dbReference>
<organism evidence="7 8">
    <name type="scientific">Dictyobacter vulcani</name>
    <dbReference type="NCBI Taxonomy" id="2607529"/>
    <lineage>
        <taxon>Bacteria</taxon>
        <taxon>Bacillati</taxon>
        <taxon>Chloroflexota</taxon>
        <taxon>Ktedonobacteria</taxon>
        <taxon>Ktedonobacterales</taxon>
        <taxon>Dictyobacteraceae</taxon>
        <taxon>Dictyobacter</taxon>
    </lineage>
</organism>
<keyword evidence="5" id="KW-0045">Antibiotic biosynthesis</keyword>
<gene>
    <name evidence="7" type="ORF">KDW_43520</name>
</gene>
<evidence type="ECO:0000256" key="2">
    <source>
        <dbReference type="ARBA" id="ARBA00006432"/>
    </source>
</evidence>
<dbReference type="InterPro" id="IPR020806">
    <property type="entry name" value="PKS_PP-bd"/>
</dbReference>
<dbReference type="GO" id="GO:0008610">
    <property type="term" value="P:lipid biosynthetic process"/>
    <property type="evidence" value="ECO:0007669"/>
    <property type="project" value="UniProtKB-ARBA"/>
</dbReference>
<keyword evidence="3" id="KW-0596">Phosphopantetheine</keyword>
<dbReference type="GO" id="GO:0003824">
    <property type="term" value="F:catalytic activity"/>
    <property type="evidence" value="ECO:0007669"/>
    <property type="project" value="InterPro"/>
</dbReference>
<proteinExistence type="inferred from homology"/>
<dbReference type="InterPro" id="IPR020845">
    <property type="entry name" value="AMP-binding_CS"/>
</dbReference>
<dbReference type="InterPro" id="IPR010060">
    <property type="entry name" value="NRPS_synth"/>
</dbReference>
<dbReference type="InterPro" id="IPR023213">
    <property type="entry name" value="CAT-like_dom_sf"/>
</dbReference>
<evidence type="ECO:0000256" key="5">
    <source>
        <dbReference type="ARBA" id="ARBA00023194"/>
    </source>
</evidence>
<comment type="cofactor">
    <cofactor evidence="1">
        <name>pantetheine 4'-phosphate</name>
        <dbReference type="ChEBI" id="CHEBI:47942"/>
    </cofactor>
</comment>
<dbReference type="NCBIfam" id="TIGR01720">
    <property type="entry name" value="NRPS-para261"/>
    <property type="match status" value="1"/>
</dbReference>
<dbReference type="InterPro" id="IPR000873">
    <property type="entry name" value="AMP-dep_synth/lig_dom"/>
</dbReference>
<dbReference type="Pfam" id="PF00501">
    <property type="entry name" value="AMP-binding"/>
    <property type="match status" value="1"/>
</dbReference>
<dbReference type="Gene3D" id="3.40.50.980">
    <property type="match status" value="2"/>
</dbReference>
<dbReference type="Gene3D" id="2.30.38.10">
    <property type="entry name" value="Luciferase, Domain 3"/>
    <property type="match status" value="1"/>
</dbReference>
<dbReference type="FunFam" id="1.10.1200.10:FF:000005">
    <property type="entry name" value="Nonribosomal peptide synthetase 1"/>
    <property type="match status" value="1"/>
</dbReference>
<evidence type="ECO:0000256" key="1">
    <source>
        <dbReference type="ARBA" id="ARBA00001957"/>
    </source>
</evidence>
<dbReference type="InterPro" id="IPR036736">
    <property type="entry name" value="ACP-like_sf"/>
</dbReference>
<dbReference type="NCBIfam" id="TIGR01733">
    <property type="entry name" value="AA-adenyl-dom"/>
    <property type="match status" value="1"/>
</dbReference>
<dbReference type="SUPFAM" id="SSF47336">
    <property type="entry name" value="ACP-like"/>
    <property type="match status" value="1"/>
</dbReference>
<dbReference type="GO" id="GO:0017000">
    <property type="term" value="P:antibiotic biosynthetic process"/>
    <property type="evidence" value="ECO:0007669"/>
    <property type="project" value="UniProtKB-KW"/>
</dbReference>
<dbReference type="Proteomes" id="UP000326912">
    <property type="component" value="Unassembled WGS sequence"/>
</dbReference>
<dbReference type="AlphaFoldDB" id="A0A5J4KUM4"/>
<dbReference type="PROSITE" id="PS00455">
    <property type="entry name" value="AMP_BINDING"/>
    <property type="match status" value="1"/>
</dbReference>
<dbReference type="EMBL" id="BKZW01000002">
    <property type="protein sequence ID" value="GER90190.1"/>
    <property type="molecule type" value="Genomic_DNA"/>
</dbReference>
<dbReference type="InterPro" id="IPR009081">
    <property type="entry name" value="PP-bd_ACP"/>
</dbReference>
<reference evidence="7 8" key="1">
    <citation type="submission" date="2019-10" db="EMBL/GenBank/DDBJ databases">
        <title>Dictyobacter vulcani sp. nov., within the class Ktedonobacteria, isolated from soil of volcanic Mt. Zao.</title>
        <authorList>
            <person name="Zheng Y."/>
            <person name="Wang C.M."/>
            <person name="Sakai Y."/>
            <person name="Abe K."/>
            <person name="Yokota A."/>
            <person name="Yabe S."/>
        </authorList>
    </citation>
    <scope>NUCLEOTIDE SEQUENCE [LARGE SCALE GENOMIC DNA]</scope>
    <source>
        <strain evidence="7 8">W12</strain>
    </source>
</reference>
<dbReference type="PANTHER" id="PTHR45398:SF1">
    <property type="entry name" value="ENZYME, PUTATIVE (JCVI)-RELATED"/>
    <property type="match status" value="1"/>
</dbReference>
<dbReference type="GO" id="GO:0044550">
    <property type="term" value="P:secondary metabolite biosynthetic process"/>
    <property type="evidence" value="ECO:0007669"/>
    <property type="project" value="UniProtKB-ARBA"/>
</dbReference>
<dbReference type="InterPro" id="IPR025110">
    <property type="entry name" value="AMP-bd_C"/>
</dbReference>
<evidence type="ECO:0000256" key="4">
    <source>
        <dbReference type="ARBA" id="ARBA00022553"/>
    </source>
</evidence>
<dbReference type="SMART" id="SM00823">
    <property type="entry name" value="PKS_PP"/>
    <property type="match status" value="1"/>
</dbReference>
<evidence type="ECO:0000256" key="3">
    <source>
        <dbReference type="ARBA" id="ARBA00022450"/>
    </source>
</evidence>
<evidence type="ECO:0000313" key="7">
    <source>
        <dbReference type="EMBL" id="GER90190.1"/>
    </source>
</evidence>
<dbReference type="Gene3D" id="3.30.300.30">
    <property type="match status" value="1"/>
</dbReference>
<dbReference type="GO" id="GO:0031177">
    <property type="term" value="F:phosphopantetheine binding"/>
    <property type="evidence" value="ECO:0007669"/>
    <property type="project" value="InterPro"/>
</dbReference>
<dbReference type="Gene3D" id="3.30.559.30">
    <property type="entry name" value="Nonribosomal peptide synthetase, condensation domain"/>
    <property type="match status" value="2"/>
</dbReference>
<evidence type="ECO:0000259" key="6">
    <source>
        <dbReference type="PROSITE" id="PS50075"/>
    </source>
</evidence>
<feature type="domain" description="Carrier" evidence="6">
    <location>
        <begin position="425"/>
        <end position="499"/>
    </location>
</feature>
<accession>A0A5J4KUM4</accession>
<dbReference type="InterPro" id="IPR001242">
    <property type="entry name" value="Condensation_dom"/>
</dbReference>
<dbReference type="PROSITE" id="PS00012">
    <property type="entry name" value="PHOSPHOPANTETHEINE"/>
    <property type="match status" value="1"/>
</dbReference>
<dbReference type="InterPro" id="IPR010071">
    <property type="entry name" value="AA_adenyl_dom"/>
</dbReference>
<comment type="similarity">
    <text evidence="2">Belongs to the ATP-dependent AMP-binding enzyme family.</text>
</comment>
<keyword evidence="8" id="KW-1185">Reference proteome</keyword>
<dbReference type="Gene3D" id="3.30.559.10">
    <property type="entry name" value="Chloramphenicol acetyltransferase-like domain"/>
    <property type="match status" value="2"/>
</dbReference>
<comment type="caution">
    <text evidence="7">The sequence shown here is derived from an EMBL/GenBank/DDBJ whole genome shotgun (WGS) entry which is preliminary data.</text>
</comment>
<protein>
    <recommendedName>
        <fullName evidence="6">Carrier domain-containing protein</fullName>
    </recommendedName>
</protein>